<dbReference type="EMBL" id="VJMJ01000126">
    <property type="protein sequence ID" value="KAF0733114.1"/>
    <property type="molecule type" value="Genomic_DNA"/>
</dbReference>
<evidence type="ECO:0000313" key="2">
    <source>
        <dbReference type="EMBL" id="KAF0733114.1"/>
    </source>
</evidence>
<feature type="region of interest" description="Disordered" evidence="1">
    <location>
        <begin position="404"/>
        <end position="456"/>
    </location>
</feature>
<reference evidence="2 3" key="1">
    <citation type="submission" date="2019-07" db="EMBL/GenBank/DDBJ databases">
        <title>Genomics analysis of Aphanomyces spp. identifies a new class of oomycete effector associated with host adaptation.</title>
        <authorList>
            <person name="Gaulin E."/>
        </authorList>
    </citation>
    <scope>NUCLEOTIDE SEQUENCE [LARGE SCALE GENOMIC DNA]</scope>
    <source>
        <strain evidence="2 3">ATCC 201684</strain>
    </source>
</reference>
<organism evidence="2 3">
    <name type="scientific">Aphanomyces euteiches</name>
    <dbReference type="NCBI Taxonomy" id="100861"/>
    <lineage>
        <taxon>Eukaryota</taxon>
        <taxon>Sar</taxon>
        <taxon>Stramenopiles</taxon>
        <taxon>Oomycota</taxon>
        <taxon>Saprolegniomycetes</taxon>
        <taxon>Saprolegniales</taxon>
        <taxon>Verrucalvaceae</taxon>
        <taxon>Aphanomyces</taxon>
    </lineage>
</organism>
<sequence>MAHSGWKSQGLAPQFGRFIPPSMDLHTLESTFRKLDQKMEKILDDQDAKFRKLEAALDNGRHRIGVLEKQVECLADVTVKALKEHVLPHAINVVRRPSSFTDSLLTTTSTVLFVWKDGTTRRAPEAWTFPTTDCRKLWQLWFHGDDIARIGPFRLLAKCDLKDFESKRQLSVARVVVRVFVNLAVSTALVTSEAALIDLPLDTSLELFDQVLNQLLHNDPSGPHQDNSEESGGLLQVSNVLSLPYSRIYDAFPDEVKKQYHSEESTPSFEWRDGSKHCVPEDWTFPTEACKEMWLRWHLGEPSLGIVPFRRLRESHLKLKACQNQLAMNTVVFKKLSEIAVEHSFAESFEDLEEMLPSDLSVVFDNAISLLLPNSDKEARRRAKLQTSSIAAVFKAMTQPVDVVKHPGPIKRKTPAASSQFTEPVKKLSSRPSAYQETSLLPPSARSVGRLAGRDT</sequence>
<dbReference type="VEuPathDB" id="FungiDB:AeMF1_004410"/>
<keyword evidence="3" id="KW-1185">Reference proteome</keyword>
<gene>
    <name evidence="2" type="ORF">Ae201684_009936</name>
</gene>
<protein>
    <submittedName>
        <fullName evidence="2">Uncharacterized protein</fullName>
    </submittedName>
</protein>
<accession>A0A6G0X006</accession>
<dbReference type="Proteomes" id="UP000481153">
    <property type="component" value="Unassembled WGS sequence"/>
</dbReference>
<evidence type="ECO:0000313" key="3">
    <source>
        <dbReference type="Proteomes" id="UP000481153"/>
    </source>
</evidence>
<comment type="caution">
    <text evidence="2">The sequence shown here is derived from an EMBL/GenBank/DDBJ whole genome shotgun (WGS) entry which is preliminary data.</text>
</comment>
<dbReference type="AlphaFoldDB" id="A0A6G0X006"/>
<feature type="compositionally biased region" description="Polar residues" evidence="1">
    <location>
        <begin position="430"/>
        <end position="441"/>
    </location>
</feature>
<name>A0A6G0X006_9STRA</name>
<proteinExistence type="predicted"/>
<evidence type="ECO:0000256" key="1">
    <source>
        <dbReference type="SAM" id="MobiDB-lite"/>
    </source>
</evidence>